<comment type="caution">
    <text evidence="5">The sequence shown here is derived from an EMBL/GenBank/DDBJ whole genome shotgun (WGS) entry which is preliminary data.</text>
</comment>
<evidence type="ECO:0000256" key="3">
    <source>
        <dbReference type="HAMAP-Rule" id="MF_00649"/>
    </source>
</evidence>
<reference evidence="5" key="1">
    <citation type="submission" date="2020-10" db="EMBL/GenBank/DDBJ databases">
        <authorList>
            <person name="Abbas A."/>
            <person name="Razzaq R."/>
            <person name="Waqas M."/>
            <person name="Abbas N."/>
            <person name="Nielsen T.K."/>
            <person name="Hansen L.H."/>
            <person name="Hussain S."/>
            <person name="Shahid M."/>
        </authorList>
    </citation>
    <scope>NUCLEOTIDE SEQUENCE</scope>
    <source>
        <strain evidence="5">S14</strain>
    </source>
</reference>
<dbReference type="Proteomes" id="UP001181622">
    <property type="component" value="Unassembled WGS sequence"/>
</dbReference>
<dbReference type="SUPFAM" id="SSF57716">
    <property type="entry name" value="Glucocorticoid receptor-like (DNA-binding domain)"/>
    <property type="match status" value="1"/>
</dbReference>
<evidence type="ECO:0000256" key="4">
    <source>
        <dbReference type="SAM" id="MobiDB-lite"/>
    </source>
</evidence>
<evidence type="ECO:0000256" key="1">
    <source>
        <dbReference type="ARBA" id="ARBA00022723"/>
    </source>
</evidence>
<keyword evidence="2 3" id="KW-0862">Zinc</keyword>
<dbReference type="InterPro" id="IPR013088">
    <property type="entry name" value="Znf_NHR/GATA"/>
</dbReference>
<keyword evidence="1 3" id="KW-0479">Metal-binding</keyword>
<evidence type="ECO:0000313" key="5">
    <source>
        <dbReference type="EMBL" id="MDR4308621.1"/>
    </source>
</evidence>
<keyword evidence="6" id="KW-1185">Reference proteome</keyword>
<comment type="cofactor">
    <cofactor evidence="3">
        <name>Zn(2+)</name>
        <dbReference type="ChEBI" id="CHEBI:29105"/>
    </cofactor>
    <text evidence="3">Binds 1 zinc ion.</text>
</comment>
<feature type="binding site" evidence="3">
    <location>
        <position position="18"/>
    </location>
    <ligand>
        <name>Zn(2+)</name>
        <dbReference type="ChEBI" id="CHEBI:29105"/>
    </ligand>
</feature>
<dbReference type="PANTHER" id="PTHR36150:SF1">
    <property type="entry name" value="DNA GYRASE INHIBITOR YACG"/>
    <property type="match status" value="1"/>
</dbReference>
<dbReference type="Pfam" id="PF03884">
    <property type="entry name" value="YacG"/>
    <property type="match status" value="1"/>
</dbReference>
<dbReference type="PANTHER" id="PTHR36150">
    <property type="entry name" value="DNA GYRASE INHIBITOR YACG"/>
    <property type="match status" value="1"/>
</dbReference>
<proteinExistence type="inferred from homology"/>
<evidence type="ECO:0000313" key="6">
    <source>
        <dbReference type="Proteomes" id="UP001181622"/>
    </source>
</evidence>
<evidence type="ECO:0000256" key="2">
    <source>
        <dbReference type="ARBA" id="ARBA00022833"/>
    </source>
</evidence>
<comment type="function">
    <text evidence="3">Inhibits all the catalytic activities of DNA gyrase by preventing its interaction with DNA. Acts by binding directly to the C-terminal domain of GyrB, which probably disrupts DNA binding by the gyrase.</text>
</comment>
<dbReference type="EMBL" id="JADBEO010000060">
    <property type="protein sequence ID" value="MDR4308621.1"/>
    <property type="molecule type" value="Genomic_DNA"/>
</dbReference>
<comment type="similarity">
    <text evidence="3">Belongs to the DNA gyrase inhibitor YacG family.</text>
</comment>
<feature type="region of interest" description="Disordered" evidence="4">
    <location>
        <begin position="54"/>
        <end position="74"/>
    </location>
</feature>
<accession>A0ABU1DKF9</accession>
<protein>
    <recommendedName>
        <fullName evidence="3">DNA gyrase inhibitor YacG</fullName>
    </recommendedName>
</protein>
<sequence>MADTPEAASRPDRPPRPCPICQKMSVVAYRPFCSKRCADIDLSRWFSGVYAAPAVESDEEDEAPVATGGGSEGT</sequence>
<organism evidence="5 6">
    <name type="scientific">Chelatococcus sambhunathii</name>
    <dbReference type="NCBI Taxonomy" id="363953"/>
    <lineage>
        <taxon>Bacteria</taxon>
        <taxon>Pseudomonadati</taxon>
        <taxon>Pseudomonadota</taxon>
        <taxon>Alphaproteobacteria</taxon>
        <taxon>Hyphomicrobiales</taxon>
        <taxon>Chelatococcaceae</taxon>
        <taxon>Chelatococcus</taxon>
    </lineage>
</organism>
<feature type="binding site" evidence="3">
    <location>
        <position position="33"/>
    </location>
    <ligand>
        <name>Zn(2+)</name>
        <dbReference type="ChEBI" id="CHEBI:29105"/>
    </ligand>
</feature>
<dbReference type="NCBIfam" id="NF002362">
    <property type="entry name" value="PRK01343.1"/>
    <property type="match status" value="1"/>
</dbReference>
<dbReference type="HAMAP" id="MF_00649">
    <property type="entry name" value="DNA_gyrase_inhibitor_YacG"/>
    <property type="match status" value="1"/>
</dbReference>
<comment type="subunit">
    <text evidence="3">Interacts with GyrB.</text>
</comment>
<dbReference type="RefSeq" id="WP_309394531.1">
    <property type="nucleotide sequence ID" value="NZ_JADBEO010000060.1"/>
</dbReference>
<feature type="binding site" evidence="3">
    <location>
        <position position="21"/>
    </location>
    <ligand>
        <name>Zn(2+)</name>
        <dbReference type="ChEBI" id="CHEBI:29105"/>
    </ligand>
</feature>
<dbReference type="InterPro" id="IPR005584">
    <property type="entry name" value="DNA_gyrase_inhibitor_YacG"/>
</dbReference>
<gene>
    <name evidence="3 5" type="primary">yacG</name>
    <name evidence="5" type="ORF">IHQ68_18530</name>
</gene>
<dbReference type="Gene3D" id="3.30.50.10">
    <property type="entry name" value="Erythroid Transcription Factor GATA-1, subunit A"/>
    <property type="match status" value="1"/>
</dbReference>
<name>A0ABU1DKF9_9HYPH</name>
<feature type="binding site" evidence="3">
    <location>
        <position position="37"/>
    </location>
    <ligand>
        <name>Zn(2+)</name>
        <dbReference type="ChEBI" id="CHEBI:29105"/>
    </ligand>
</feature>